<organism evidence="1 2">
    <name type="scientific">Phytophthora cactorum</name>
    <dbReference type="NCBI Taxonomy" id="29920"/>
    <lineage>
        <taxon>Eukaryota</taxon>
        <taxon>Sar</taxon>
        <taxon>Stramenopiles</taxon>
        <taxon>Oomycota</taxon>
        <taxon>Peronosporomycetes</taxon>
        <taxon>Peronosporales</taxon>
        <taxon>Peronosporaceae</taxon>
        <taxon>Phytophthora</taxon>
    </lineage>
</organism>
<sequence>MDSLIRQLTAYCVNVSASQRSFRERPEPTKRLILRATQLAKDNLLCENSAALVLMNIHHDMHTLIRLRPAHTFYVSPKKADSEISCSHGSNGFQLRPNGVSRVTCRRLVRESREANVSVSTLDEIWSLFLRHCRTTSFGSNE</sequence>
<name>A0A8T1TK11_9STRA</name>
<gene>
    <name evidence="1" type="ORF">JG687_00019271</name>
</gene>
<dbReference type="AlphaFoldDB" id="A0A8T1TK11"/>
<evidence type="ECO:0000313" key="1">
    <source>
        <dbReference type="EMBL" id="KAG6942083.1"/>
    </source>
</evidence>
<dbReference type="Proteomes" id="UP000688947">
    <property type="component" value="Unassembled WGS sequence"/>
</dbReference>
<proteinExistence type="predicted"/>
<comment type="caution">
    <text evidence="1">The sequence shown here is derived from an EMBL/GenBank/DDBJ whole genome shotgun (WGS) entry which is preliminary data.</text>
</comment>
<protein>
    <submittedName>
        <fullName evidence="1">Uncharacterized protein</fullName>
    </submittedName>
</protein>
<reference evidence="1" key="1">
    <citation type="submission" date="2021-01" db="EMBL/GenBank/DDBJ databases">
        <title>Phytophthora aleatoria, a newly-described species from Pinus radiata is distinct from Phytophthora cactorum isolates based on comparative genomics.</title>
        <authorList>
            <person name="Mcdougal R."/>
            <person name="Panda P."/>
            <person name="Williams N."/>
            <person name="Studholme D.J."/>
        </authorList>
    </citation>
    <scope>NUCLEOTIDE SEQUENCE</scope>
    <source>
        <strain evidence="1">NZFS 3830</strain>
    </source>
</reference>
<accession>A0A8T1TK11</accession>
<dbReference type="EMBL" id="JAENGZ010003153">
    <property type="protein sequence ID" value="KAG6942083.1"/>
    <property type="molecule type" value="Genomic_DNA"/>
</dbReference>
<evidence type="ECO:0000313" key="2">
    <source>
        <dbReference type="Proteomes" id="UP000688947"/>
    </source>
</evidence>